<dbReference type="Proteomes" id="UP001270362">
    <property type="component" value="Unassembled WGS sequence"/>
</dbReference>
<protein>
    <submittedName>
        <fullName evidence="1">Uncharacterized protein</fullName>
    </submittedName>
</protein>
<name>A0AAE0X160_9PEZI</name>
<dbReference type="AlphaFoldDB" id="A0AAE0X160"/>
<keyword evidence="2" id="KW-1185">Reference proteome</keyword>
<dbReference type="PANTHER" id="PTHR47843:SF5">
    <property type="entry name" value="BTB_POZ DOMAIN PROTEIN"/>
    <property type="match status" value="1"/>
</dbReference>
<comment type="caution">
    <text evidence="1">The sequence shown here is derived from an EMBL/GenBank/DDBJ whole genome shotgun (WGS) entry which is preliminary data.</text>
</comment>
<gene>
    <name evidence="1" type="ORF">B0T22DRAFT_501790</name>
</gene>
<accession>A0AAE0X160</accession>
<evidence type="ECO:0000313" key="2">
    <source>
        <dbReference type="Proteomes" id="UP001270362"/>
    </source>
</evidence>
<proteinExistence type="predicted"/>
<dbReference type="PANTHER" id="PTHR47843">
    <property type="entry name" value="BTB DOMAIN-CONTAINING PROTEIN-RELATED"/>
    <property type="match status" value="1"/>
</dbReference>
<evidence type="ECO:0000313" key="1">
    <source>
        <dbReference type="EMBL" id="KAK3682379.1"/>
    </source>
</evidence>
<sequence>MGWKRTETEPTPVYALAEKYMICGLKAVALRQFKAAATVSLDINDFLQATWEVYTSTIDDDRGLRDVVVETLYKNSQWLDKEEVRDVVKGLGALTYDLIIYLRQHGRF</sequence>
<reference evidence="1" key="1">
    <citation type="journal article" date="2023" name="Mol. Phylogenet. Evol.">
        <title>Genome-scale phylogeny and comparative genomics of the fungal order Sordariales.</title>
        <authorList>
            <person name="Hensen N."/>
            <person name="Bonometti L."/>
            <person name="Westerberg I."/>
            <person name="Brannstrom I.O."/>
            <person name="Guillou S."/>
            <person name="Cros-Aarteil S."/>
            <person name="Calhoun S."/>
            <person name="Haridas S."/>
            <person name="Kuo A."/>
            <person name="Mondo S."/>
            <person name="Pangilinan J."/>
            <person name="Riley R."/>
            <person name="LaButti K."/>
            <person name="Andreopoulos B."/>
            <person name="Lipzen A."/>
            <person name="Chen C."/>
            <person name="Yan M."/>
            <person name="Daum C."/>
            <person name="Ng V."/>
            <person name="Clum A."/>
            <person name="Steindorff A."/>
            <person name="Ohm R.A."/>
            <person name="Martin F."/>
            <person name="Silar P."/>
            <person name="Natvig D.O."/>
            <person name="Lalanne C."/>
            <person name="Gautier V."/>
            <person name="Ament-Velasquez S.L."/>
            <person name="Kruys A."/>
            <person name="Hutchinson M.I."/>
            <person name="Powell A.J."/>
            <person name="Barry K."/>
            <person name="Miller A.N."/>
            <person name="Grigoriev I.V."/>
            <person name="Debuchy R."/>
            <person name="Gladieux P."/>
            <person name="Hiltunen Thoren M."/>
            <person name="Johannesson H."/>
        </authorList>
    </citation>
    <scope>NUCLEOTIDE SEQUENCE</scope>
    <source>
        <strain evidence="1">CBS 314.62</strain>
    </source>
</reference>
<reference evidence="1" key="2">
    <citation type="submission" date="2023-06" db="EMBL/GenBank/DDBJ databases">
        <authorList>
            <consortium name="Lawrence Berkeley National Laboratory"/>
            <person name="Haridas S."/>
            <person name="Hensen N."/>
            <person name="Bonometti L."/>
            <person name="Westerberg I."/>
            <person name="Brannstrom I.O."/>
            <person name="Guillou S."/>
            <person name="Cros-Aarteil S."/>
            <person name="Calhoun S."/>
            <person name="Kuo A."/>
            <person name="Mondo S."/>
            <person name="Pangilinan J."/>
            <person name="Riley R."/>
            <person name="Labutti K."/>
            <person name="Andreopoulos B."/>
            <person name="Lipzen A."/>
            <person name="Chen C."/>
            <person name="Yanf M."/>
            <person name="Daum C."/>
            <person name="Ng V."/>
            <person name="Clum A."/>
            <person name="Steindorff A."/>
            <person name="Ohm R."/>
            <person name="Martin F."/>
            <person name="Silar P."/>
            <person name="Natvig D."/>
            <person name="Lalanne C."/>
            <person name="Gautier V."/>
            <person name="Ament-Velasquez S.L."/>
            <person name="Kruys A."/>
            <person name="Hutchinson M.I."/>
            <person name="Powell A.J."/>
            <person name="Barry K."/>
            <person name="Miller A.N."/>
            <person name="Grigoriev I.V."/>
            <person name="Debuchy R."/>
            <person name="Gladieux P."/>
            <person name="Thoren M.H."/>
            <person name="Johannesson H."/>
        </authorList>
    </citation>
    <scope>NUCLEOTIDE SEQUENCE</scope>
    <source>
        <strain evidence="1">CBS 314.62</strain>
    </source>
</reference>
<dbReference type="EMBL" id="JAULSO010000005">
    <property type="protein sequence ID" value="KAK3682379.1"/>
    <property type="molecule type" value="Genomic_DNA"/>
</dbReference>
<organism evidence="1 2">
    <name type="scientific">Podospora appendiculata</name>
    <dbReference type="NCBI Taxonomy" id="314037"/>
    <lineage>
        <taxon>Eukaryota</taxon>
        <taxon>Fungi</taxon>
        <taxon>Dikarya</taxon>
        <taxon>Ascomycota</taxon>
        <taxon>Pezizomycotina</taxon>
        <taxon>Sordariomycetes</taxon>
        <taxon>Sordariomycetidae</taxon>
        <taxon>Sordariales</taxon>
        <taxon>Podosporaceae</taxon>
        <taxon>Podospora</taxon>
    </lineage>
</organism>